<dbReference type="Gene3D" id="3.40.50.12780">
    <property type="entry name" value="N-terminal domain of ligase-like"/>
    <property type="match status" value="1"/>
</dbReference>
<dbReference type="Pfam" id="PF14535">
    <property type="entry name" value="AMP-binding_C_2"/>
    <property type="match status" value="1"/>
</dbReference>
<gene>
    <name evidence="9" type="ordered locus">AF_2013</name>
</gene>
<dbReference type="GO" id="GO:0010124">
    <property type="term" value="P:phenylacetate catabolic process"/>
    <property type="evidence" value="ECO:0007669"/>
    <property type="project" value="InterPro"/>
</dbReference>
<dbReference type="InterPro" id="IPR028154">
    <property type="entry name" value="AMP-dep_Lig_C"/>
</dbReference>
<dbReference type="InterPro" id="IPR011880">
    <property type="entry name" value="PA_CoA_ligase"/>
</dbReference>
<keyword evidence="6" id="KW-0547">Nucleotide-binding</keyword>
<keyword evidence="4" id="KW-0597">Phosphoprotein</keyword>
<dbReference type="HOGENOM" id="CLU_035301_1_1_2"/>
<dbReference type="PANTHER" id="PTHR43439">
    <property type="entry name" value="PHENYLACETATE-COENZYME A LIGASE"/>
    <property type="match status" value="1"/>
</dbReference>
<dbReference type="GO" id="GO:0000166">
    <property type="term" value="F:nucleotide binding"/>
    <property type="evidence" value="ECO:0007669"/>
    <property type="project" value="UniProtKB-KW"/>
</dbReference>
<dbReference type="Proteomes" id="UP000002199">
    <property type="component" value="Chromosome"/>
</dbReference>
<dbReference type="RefSeq" id="WP_010879505.1">
    <property type="nucleotide sequence ID" value="NC_000917.1"/>
</dbReference>
<dbReference type="PhylomeDB" id="O28266"/>
<dbReference type="InterPro" id="IPR042099">
    <property type="entry name" value="ANL_N_sf"/>
</dbReference>
<dbReference type="eggNOG" id="arCOG02620">
    <property type="taxonomic scope" value="Archaea"/>
</dbReference>
<evidence type="ECO:0000256" key="3">
    <source>
        <dbReference type="ARBA" id="ARBA00022450"/>
    </source>
</evidence>
<dbReference type="AlphaFoldDB" id="O28266"/>
<dbReference type="GO" id="GO:0047475">
    <property type="term" value="F:phenylacetate-CoA ligase activity"/>
    <property type="evidence" value="ECO:0007669"/>
    <property type="project" value="InterPro"/>
</dbReference>
<dbReference type="EMBL" id="AE000782">
    <property type="protein sequence ID" value="AAB89243.1"/>
    <property type="molecule type" value="Genomic_DNA"/>
</dbReference>
<dbReference type="PANTHER" id="PTHR43439:SF2">
    <property type="entry name" value="ENZYME, PUTATIVE (JCVI)-RELATED"/>
    <property type="match status" value="1"/>
</dbReference>
<evidence type="ECO:0000313" key="9">
    <source>
        <dbReference type="EMBL" id="AAB89243.1"/>
    </source>
</evidence>
<proteinExistence type="predicted"/>
<accession>O28266</accession>
<keyword evidence="3" id="KW-0596">Phosphopantetheine</keyword>
<dbReference type="CDD" id="cd05913">
    <property type="entry name" value="PaaK"/>
    <property type="match status" value="1"/>
</dbReference>
<feature type="domain" description="AMP-dependent ligase C-terminal" evidence="8">
    <location>
        <begin position="341"/>
        <end position="437"/>
    </location>
</feature>
<name>O28266_ARCFU</name>
<dbReference type="Pfam" id="PF00501">
    <property type="entry name" value="AMP-binding"/>
    <property type="match status" value="1"/>
</dbReference>
<evidence type="ECO:0000259" key="7">
    <source>
        <dbReference type="Pfam" id="PF00501"/>
    </source>
</evidence>
<evidence type="ECO:0000256" key="1">
    <source>
        <dbReference type="ARBA" id="ARBA00005211"/>
    </source>
</evidence>
<dbReference type="InterPro" id="IPR051414">
    <property type="entry name" value="Adenylate-forming_Reductase"/>
</dbReference>
<evidence type="ECO:0000256" key="5">
    <source>
        <dbReference type="ARBA" id="ARBA00022598"/>
    </source>
</evidence>
<sequence length="440" mass="50264">MVIRMAYSELYWQKEEVMPKKELEELQLKRLRWVVRHAYENVAHYRRKLKEAGVHPDDIKKREDIAKIPFTTKKDFAENYPFGLFAVPKEEIVRLHTSSGTTGKPKVVGYTANDLENWINLVARCLYMVGVRKHDIFQNMANYAFFTGGLGIHDGAERIGAMVIPAGVGNTERQVRCMADFGTTAIHSTPSYALHVKEVAEELGVDDKLSLRIGCFGAEPWSENTRKRLEDAFNIKAFDSYGLSEMNGPGVAFECEEQHGLHIWADHYFIEIIDPQTGEPLSEGEKGELVLTPLTKEALPVLRYRTGDITYIMDDECSCGRTHPKIHRILGRSDDMIIVRGINVFPSQIEHVLMQIPEVGDHFQVVITRNGTLDEITVRVEVRDELFTGELFDLQRLQQKVQRELQKELGLRTNVELVEKGTIERSKGKAKRVLDLREEL</sequence>
<comment type="pathway">
    <text evidence="1">Aromatic compound metabolism.</text>
</comment>
<comment type="subunit">
    <text evidence="2">Monomer.</text>
</comment>
<evidence type="ECO:0000259" key="8">
    <source>
        <dbReference type="Pfam" id="PF14535"/>
    </source>
</evidence>
<organism evidence="9 10">
    <name type="scientific">Archaeoglobus fulgidus (strain ATCC 49558 / DSM 4304 / JCM 9628 / NBRC 100126 / VC-16)</name>
    <dbReference type="NCBI Taxonomy" id="224325"/>
    <lineage>
        <taxon>Archaea</taxon>
        <taxon>Methanobacteriati</taxon>
        <taxon>Methanobacteriota</taxon>
        <taxon>Archaeoglobi</taxon>
        <taxon>Archaeoglobales</taxon>
        <taxon>Archaeoglobaceae</taxon>
        <taxon>Archaeoglobus</taxon>
    </lineage>
</organism>
<evidence type="ECO:0000256" key="4">
    <source>
        <dbReference type="ARBA" id="ARBA00022553"/>
    </source>
</evidence>
<dbReference type="InterPro" id="IPR045851">
    <property type="entry name" value="AMP-bd_C_sf"/>
</dbReference>
<protein>
    <submittedName>
        <fullName evidence="9">Coenzyme F390 synthetase (FtsA-3)</fullName>
    </submittedName>
</protein>
<dbReference type="STRING" id="224325.AF_2013"/>
<feature type="domain" description="AMP-dependent synthetase/ligase" evidence="7">
    <location>
        <begin position="86"/>
        <end position="291"/>
    </location>
</feature>
<evidence type="ECO:0000313" key="10">
    <source>
        <dbReference type="Proteomes" id="UP000002199"/>
    </source>
</evidence>
<dbReference type="PIR" id="D69501">
    <property type="entry name" value="D69501"/>
</dbReference>
<evidence type="ECO:0000256" key="2">
    <source>
        <dbReference type="ARBA" id="ARBA00011245"/>
    </source>
</evidence>
<evidence type="ECO:0000256" key="6">
    <source>
        <dbReference type="ARBA" id="ARBA00022741"/>
    </source>
</evidence>
<keyword evidence="5" id="KW-0436">Ligase</keyword>
<dbReference type="SUPFAM" id="SSF56801">
    <property type="entry name" value="Acetyl-CoA synthetase-like"/>
    <property type="match status" value="1"/>
</dbReference>
<reference evidence="9 10" key="1">
    <citation type="journal article" date="1997" name="Nature">
        <title>The complete genome sequence of the hyperthermophilic, sulphate-reducing archaeon Archaeoglobus fulgidus.</title>
        <authorList>
            <person name="Klenk H.P."/>
            <person name="Clayton R.A."/>
            <person name="Tomb J."/>
            <person name="White O."/>
            <person name="Nelson K.E."/>
            <person name="Ketchum K.A."/>
            <person name="Dodson R.J."/>
            <person name="Gwinn M."/>
            <person name="Hickey E.K."/>
            <person name="Peterson J.D."/>
            <person name="Richardson D.L."/>
            <person name="Kerlavage A.R."/>
            <person name="Graham D.E."/>
            <person name="Kyrpides N.C."/>
            <person name="Fleischmann R.D."/>
            <person name="Quackenbush J."/>
            <person name="Lee N.H."/>
            <person name="Sutton G.G."/>
            <person name="Gill S."/>
            <person name="Kirkness E.F."/>
            <person name="Dougherty B.A."/>
            <person name="McKenney K."/>
            <person name="Adams M.D."/>
            <person name="Loftus B."/>
            <person name="Peterson S."/>
            <person name="Reich C.I."/>
            <person name="McNeil L.K."/>
            <person name="Badger J.H."/>
            <person name="Glodek A."/>
            <person name="Zhou L."/>
            <person name="Overbeek R."/>
            <person name="Gocayne J.D."/>
            <person name="Weidman J.F."/>
            <person name="McDonald L."/>
            <person name="Utterback T."/>
            <person name="Cotton M.D."/>
            <person name="Spriggs T."/>
            <person name="Artiach P."/>
            <person name="Kaine B.P."/>
            <person name="Sykes S.M."/>
            <person name="Sadow P.W."/>
            <person name="D'Andrea K.P."/>
            <person name="Bowman C."/>
            <person name="Fujii C."/>
            <person name="Garland S.A."/>
            <person name="Mason T.M."/>
            <person name="Olsen G.J."/>
            <person name="Fraser C.M."/>
            <person name="Smith H.O."/>
            <person name="Woese C.R."/>
            <person name="Venter J.C."/>
        </authorList>
    </citation>
    <scope>NUCLEOTIDE SEQUENCE [LARGE SCALE GENOMIC DNA]</scope>
    <source>
        <strain evidence="10">ATCC 49558 / DSM 4304 / JCM 9628 / NBRC 100126 / VC-16</strain>
    </source>
</reference>
<dbReference type="GeneID" id="1485239"/>
<dbReference type="InterPro" id="IPR000873">
    <property type="entry name" value="AMP-dep_synth/lig_dom"/>
</dbReference>
<dbReference type="PaxDb" id="224325-AF_2013"/>
<keyword evidence="10" id="KW-1185">Reference proteome</keyword>
<dbReference type="PIRSF" id="PIRSF006444">
    <property type="entry name" value="PaaK"/>
    <property type="match status" value="1"/>
</dbReference>
<dbReference type="FunFam" id="3.40.50.12780:FF:000016">
    <property type="entry name" value="Phenylacetate-coenzyme A ligase"/>
    <property type="match status" value="1"/>
</dbReference>
<dbReference type="KEGG" id="afu:AF_2013"/>
<dbReference type="EnsemblBacteria" id="AAB89243">
    <property type="protein sequence ID" value="AAB89243"/>
    <property type="gene ID" value="AF_2013"/>
</dbReference>
<dbReference type="Gene3D" id="3.30.300.30">
    <property type="match status" value="1"/>
</dbReference>
<dbReference type="DNASU" id="1485239"/>